<gene>
    <name evidence="1" type="ORF">SAMN02745154_00669</name>
</gene>
<dbReference type="AlphaFoldDB" id="A0A1T4MB42"/>
<keyword evidence="2" id="KW-1185">Reference proteome</keyword>
<dbReference type="EMBL" id="FUXF01000037">
    <property type="protein sequence ID" value="SJZ64239.1"/>
    <property type="molecule type" value="Genomic_DNA"/>
</dbReference>
<evidence type="ECO:0000313" key="1">
    <source>
        <dbReference type="EMBL" id="SJZ64239.1"/>
    </source>
</evidence>
<sequence>MEYREILDSFAQLNALAKEEQFVYSLTSNSLQQALKGEKLNLPIDIAITFSSLLKLKFFHPEKLTLPSENSLENFFPILQIGTVSYRLFILTESTPEILSSKSISKIFDKLKLSKDIDIFLVLDQIFSEEPSIWSYLYKDTNDEIKLDKITRMNPNYYNVLKLDDVSVPYLEYFKNKQ</sequence>
<name>A0A1T4MB42_9BACT</name>
<proteinExistence type="predicted"/>
<organism evidence="1 2">
    <name type="scientific">Mycoplasmopsis verecunda</name>
    <dbReference type="NCBI Taxonomy" id="171291"/>
    <lineage>
        <taxon>Bacteria</taxon>
        <taxon>Bacillati</taxon>
        <taxon>Mycoplasmatota</taxon>
        <taxon>Mycoplasmoidales</taxon>
        <taxon>Metamycoplasmataceae</taxon>
        <taxon>Mycoplasmopsis</taxon>
    </lineage>
</organism>
<protein>
    <submittedName>
        <fullName evidence="1">Uncharacterized protein</fullName>
    </submittedName>
</protein>
<dbReference type="Proteomes" id="UP000190389">
    <property type="component" value="Unassembled WGS sequence"/>
</dbReference>
<evidence type="ECO:0000313" key="2">
    <source>
        <dbReference type="Proteomes" id="UP000190389"/>
    </source>
</evidence>
<accession>A0A1T4MB42</accession>
<dbReference type="OrthoDB" id="399192at2"/>
<reference evidence="2" key="1">
    <citation type="submission" date="2017-02" db="EMBL/GenBank/DDBJ databases">
        <authorList>
            <person name="Varghese N."/>
            <person name="Submissions S."/>
        </authorList>
    </citation>
    <scope>NUCLEOTIDE SEQUENCE [LARGE SCALE GENOMIC DNA]</scope>
    <source>
        <strain evidence="2">ATCC 27862</strain>
    </source>
</reference>
<dbReference type="RefSeq" id="WP_078747372.1">
    <property type="nucleotide sequence ID" value="NZ_CP137850.1"/>
</dbReference>